<protein>
    <submittedName>
        <fullName evidence="1">Sulfotransferase family protein</fullName>
    </submittedName>
</protein>
<organism evidence="1 2">
    <name type="scientific">Microbulbifer donghaiensis</name>
    <dbReference type="NCBI Taxonomy" id="494016"/>
    <lineage>
        <taxon>Bacteria</taxon>
        <taxon>Pseudomonadati</taxon>
        <taxon>Pseudomonadota</taxon>
        <taxon>Gammaproteobacteria</taxon>
        <taxon>Cellvibrionales</taxon>
        <taxon>Microbulbiferaceae</taxon>
        <taxon>Microbulbifer</taxon>
    </lineage>
</organism>
<dbReference type="GO" id="GO:0008146">
    <property type="term" value="F:sulfotransferase activity"/>
    <property type="evidence" value="ECO:0007669"/>
    <property type="project" value="InterPro"/>
</dbReference>
<dbReference type="Proteomes" id="UP000184170">
    <property type="component" value="Unassembled WGS sequence"/>
</dbReference>
<accession>A0A1M5IBF1</accession>
<gene>
    <name evidence="1" type="ORF">SAMN04487965_3638</name>
</gene>
<sequence>MNKLIKLAKGALARAPFNDHLARPGSSKAPPRIYFCHIPKSAGSSIASAIRDQVYSRHNLDGFNIDPRASLRAGKVTENSLMQAREVILAYNLSVKANFFGKGHCYCRPGLIKEFASQWNFITVLRNPIDRWISEYVYNTYKQGDWTKNDLPLNEYLESRKAEAGGQQLIRYFSNYSLNFRSSPRDHIDEALENLSRFAIVGTMENLDTWADELMKKFSFEIKLPSINKSPSNQAVEQIRSNPAVMRKIEDLCRHDLELYDKFTAKHGNLYSNPSIDPGKASA</sequence>
<dbReference type="OrthoDB" id="7981249at2"/>
<evidence type="ECO:0000313" key="1">
    <source>
        <dbReference type="EMBL" id="SHG25626.1"/>
    </source>
</evidence>
<reference evidence="2" key="1">
    <citation type="submission" date="2016-11" db="EMBL/GenBank/DDBJ databases">
        <authorList>
            <person name="Varghese N."/>
            <person name="Submissions S."/>
        </authorList>
    </citation>
    <scope>NUCLEOTIDE SEQUENCE [LARGE SCALE GENOMIC DNA]</scope>
    <source>
        <strain evidence="2">CGMCC 1.7063</strain>
    </source>
</reference>
<dbReference type="SUPFAM" id="SSF52540">
    <property type="entry name" value="P-loop containing nucleoside triphosphate hydrolases"/>
    <property type="match status" value="1"/>
</dbReference>
<dbReference type="RefSeq" id="WP_073277847.1">
    <property type="nucleotide sequence ID" value="NZ_FQVA01000010.1"/>
</dbReference>
<dbReference type="PANTHER" id="PTHR32301">
    <property type="entry name" value="COUNTIN RECEPTOR CNR3-RELATED"/>
    <property type="match status" value="1"/>
</dbReference>
<dbReference type="InterPro" id="IPR053259">
    <property type="entry name" value="Golvesin-related_Golgi"/>
</dbReference>
<dbReference type="PANTHER" id="PTHR32301:SF6">
    <property type="entry name" value="GOLVESIN-RELATED"/>
    <property type="match status" value="1"/>
</dbReference>
<dbReference type="EMBL" id="FQVA01000010">
    <property type="protein sequence ID" value="SHG25626.1"/>
    <property type="molecule type" value="Genomic_DNA"/>
</dbReference>
<dbReference type="Gene3D" id="3.40.50.300">
    <property type="entry name" value="P-loop containing nucleotide triphosphate hydrolases"/>
    <property type="match status" value="1"/>
</dbReference>
<proteinExistence type="predicted"/>
<evidence type="ECO:0000313" key="2">
    <source>
        <dbReference type="Proteomes" id="UP000184170"/>
    </source>
</evidence>
<name>A0A1M5IBF1_9GAMM</name>
<dbReference type="GO" id="GO:0016020">
    <property type="term" value="C:membrane"/>
    <property type="evidence" value="ECO:0007669"/>
    <property type="project" value="InterPro"/>
</dbReference>
<keyword evidence="2" id="KW-1185">Reference proteome</keyword>
<dbReference type="Pfam" id="PF03567">
    <property type="entry name" value="Sulfotransfer_2"/>
    <property type="match status" value="1"/>
</dbReference>
<keyword evidence="1" id="KW-0808">Transferase</keyword>
<dbReference type="AlphaFoldDB" id="A0A1M5IBF1"/>
<dbReference type="InterPro" id="IPR005331">
    <property type="entry name" value="Sulfotransferase"/>
</dbReference>
<dbReference type="InterPro" id="IPR027417">
    <property type="entry name" value="P-loop_NTPase"/>
</dbReference>